<keyword evidence="2" id="KW-0732">Signal</keyword>
<dbReference type="AlphaFoldDB" id="A0A563E117"/>
<reference evidence="3 4" key="1">
    <citation type="submission" date="2019-05" db="EMBL/GenBank/DDBJ databases">
        <authorList>
            <person name="Lee S.D."/>
        </authorList>
    </citation>
    <scope>NUCLEOTIDE SEQUENCE [LARGE SCALE GENOMIC DNA]</scope>
    <source>
        <strain evidence="3 4">C5-26</strain>
    </source>
</reference>
<feature type="signal peptide" evidence="2">
    <location>
        <begin position="1"/>
        <end position="27"/>
    </location>
</feature>
<evidence type="ECO:0000313" key="3">
    <source>
        <dbReference type="EMBL" id="TWP36207.1"/>
    </source>
</evidence>
<gene>
    <name evidence="3" type="ORF">FGL98_10955</name>
</gene>
<organism evidence="3 4">
    <name type="scientific">Leekyejoonella antrihumi</name>
    <dbReference type="NCBI Taxonomy" id="1660198"/>
    <lineage>
        <taxon>Bacteria</taxon>
        <taxon>Bacillati</taxon>
        <taxon>Actinomycetota</taxon>
        <taxon>Actinomycetes</taxon>
        <taxon>Micrococcales</taxon>
        <taxon>Dermacoccaceae</taxon>
        <taxon>Leekyejoonella</taxon>
    </lineage>
</organism>
<feature type="compositionally biased region" description="Low complexity" evidence="1">
    <location>
        <begin position="32"/>
        <end position="58"/>
    </location>
</feature>
<dbReference type="Proteomes" id="UP000320244">
    <property type="component" value="Unassembled WGS sequence"/>
</dbReference>
<protein>
    <submittedName>
        <fullName evidence="3">Uncharacterized protein</fullName>
    </submittedName>
</protein>
<evidence type="ECO:0000256" key="1">
    <source>
        <dbReference type="SAM" id="MobiDB-lite"/>
    </source>
</evidence>
<keyword evidence="4" id="KW-1185">Reference proteome</keyword>
<sequence>MSHHQIRAVQAVLATAAALGLAACGQAANGAGSSGLPTGTSGTPAPTSAGPTTTSSPDPSHRMTGTPVGQGPVVSEVAARGALMQKSGSLHPAIVRLGSGYEAATLGQGNDVVFWSSTGRTWTRNGTSTRLPVHSGNHGQVTVAGSLLPGAKHATFVVTGAFTGDGTGGALAYGHGPRGWSLITARPDGSLAPSGHGADRLGENGLELNISLTPSGLTTYSMWSPRSSAAFAMQTGRPTIRRWKASGSTLQLTGSNVVTANATEVTLPNPFPAPPGTSSLPDGTWAARLITAKQSGNTISMRVQPEKGRNCMSGAGVCFTAVGPRVSLTMDAYSPTSVLATNSHGQLKHLTAPGWAFTAVEDGASIPLSTYFTDGAPWVVPASLATTSVPSPHALLQVRDGTVTHADAIYTS</sequence>
<dbReference type="RefSeq" id="WP_146316802.1">
    <property type="nucleotide sequence ID" value="NZ_VCQV01000013.1"/>
</dbReference>
<dbReference type="PROSITE" id="PS51257">
    <property type="entry name" value="PROKAR_LIPOPROTEIN"/>
    <property type="match status" value="1"/>
</dbReference>
<comment type="caution">
    <text evidence="3">The sequence shown here is derived from an EMBL/GenBank/DDBJ whole genome shotgun (WGS) entry which is preliminary data.</text>
</comment>
<proteinExistence type="predicted"/>
<evidence type="ECO:0000313" key="4">
    <source>
        <dbReference type="Proteomes" id="UP000320244"/>
    </source>
</evidence>
<feature type="region of interest" description="Disordered" evidence="1">
    <location>
        <begin position="32"/>
        <end position="71"/>
    </location>
</feature>
<evidence type="ECO:0000256" key="2">
    <source>
        <dbReference type="SAM" id="SignalP"/>
    </source>
</evidence>
<feature type="chain" id="PRO_5022088714" evidence="2">
    <location>
        <begin position="28"/>
        <end position="412"/>
    </location>
</feature>
<accession>A0A563E117</accession>
<reference evidence="3 4" key="2">
    <citation type="submission" date="2019-08" db="EMBL/GenBank/DDBJ databases">
        <title>Jejuicoccus antrihumi gen. nov., sp. nov., a new member of the family Dermacoccaceae isolated from a cave.</title>
        <authorList>
            <person name="Schumann P."/>
            <person name="Kim I.S."/>
        </authorList>
    </citation>
    <scope>NUCLEOTIDE SEQUENCE [LARGE SCALE GENOMIC DNA]</scope>
    <source>
        <strain evidence="3 4">C5-26</strain>
    </source>
</reference>
<name>A0A563E117_9MICO</name>
<dbReference type="EMBL" id="VCQV01000013">
    <property type="protein sequence ID" value="TWP36207.1"/>
    <property type="molecule type" value="Genomic_DNA"/>
</dbReference>